<dbReference type="STRING" id="310780.SAMN05216267_1003152"/>
<dbReference type="SUPFAM" id="SSF52540">
    <property type="entry name" value="P-loop containing nucleoside triphosphate hydrolases"/>
    <property type="match status" value="1"/>
</dbReference>
<reference evidence="2 3" key="1">
    <citation type="submission" date="2016-10" db="EMBL/GenBank/DDBJ databases">
        <authorList>
            <person name="de Groot N.N."/>
        </authorList>
    </citation>
    <scope>NUCLEOTIDE SEQUENCE [LARGE SCALE GENOMIC DNA]</scope>
    <source>
        <strain evidence="2 3">CGMCC 4.2026</strain>
    </source>
</reference>
<dbReference type="AlphaFoldDB" id="A0A1H8F5K2"/>
<dbReference type="PANTHER" id="PTHR47691:SF3">
    <property type="entry name" value="HTH-TYPE TRANSCRIPTIONAL REGULATOR RV0890C-RELATED"/>
    <property type="match status" value="1"/>
</dbReference>
<dbReference type="EMBL" id="FODD01000003">
    <property type="protein sequence ID" value="SEN27171.1"/>
    <property type="molecule type" value="Genomic_DNA"/>
</dbReference>
<dbReference type="PANTHER" id="PTHR47691">
    <property type="entry name" value="REGULATOR-RELATED"/>
    <property type="match status" value="1"/>
</dbReference>
<evidence type="ECO:0000256" key="1">
    <source>
        <dbReference type="SAM" id="MobiDB-lite"/>
    </source>
</evidence>
<dbReference type="SUPFAM" id="SSF48452">
    <property type="entry name" value="TPR-like"/>
    <property type="match status" value="2"/>
</dbReference>
<evidence type="ECO:0000313" key="3">
    <source>
        <dbReference type="Proteomes" id="UP000181951"/>
    </source>
</evidence>
<dbReference type="Proteomes" id="UP000181951">
    <property type="component" value="Unassembled WGS sequence"/>
</dbReference>
<dbReference type="OrthoDB" id="581105at2"/>
<sequence length="819" mass="87156">MSPPSPPSAPSSPTDDDGNGNGPGDARGARNDLSGTSGDVVQAGSVHGGIHFHPGHGPEPRSGPTPRQLPADIRAFVNRTDELGRLDAVLTGEDGGQVSVTVHVVAGTAGAGKTSLVLHWAHQVKDRFPDGQLFVNLRGYDPGEPVTAQQAVRGFLRALGVPAADVPADADDAAALYRSLLADRRVLILLDNAATPSQVRPLLPGSGGSLVIVTSRNRLAGLAIRDGARHFTLGTLPEAEAVALLRTVTSGYRTHDDDARLAELARLCAGLPLALRIAAERAASRPHMRLDDLIADLRDESALWDALSTGGEDEADTDAVRTVFAWSYRALAGPAARLFRFLGLHPAPEFSLHSAAAIADLPRTRTRQLLDDLVGAHLLEQTAPDRYQFHDLLRAYATAQARAEESPEEQRAALRRLLDWYLRTADAAGAWLRPAEGAAAAGPPPGAVAPLSFADYDAAADWSEHELMTYPRLVPAAVAAGLDGLAARLAVASWIALAPSAALADWLGSGRQGLDAAVRSGDDATRLRLLIALGTACRMAGLFDEGLDVLGSARALARSSGRRAAEGRVLNLVGLIHLLTRRLDLAADHFGQAGALFRAQEEHRLAATALSNLANTHLDAGRLAEAATAVREALAAHRGLHDRKGEGNALTIDAAVRLEQGDPAAARAAIRDALDIALALRDHRLEGFWLLTRGDVHRAYGEHGDALAAYQRSAMLHRRLGDRSREALAWRGAGRTYRETDRPEEAAAFHRRAAAVHRELNDTWELAVELCDLADALKVQDFAGAQRLRAEALTHLGPYDDPRAASLRGRVERLLADSA</sequence>
<protein>
    <submittedName>
        <fullName evidence="2">NB-ARC domain-containing protein</fullName>
    </submittedName>
</protein>
<dbReference type="GO" id="GO:0043531">
    <property type="term" value="F:ADP binding"/>
    <property type="evidence" value="ECO:0007669"/>
    <property type="project" value="InterPro"/>
</dbReference>
<organism evidence="2 3">
    <name type="scientific">Actinacidiphila rubida</name>
    <dbReference type="NCBI Taxonomy" id="310780"/>
    <lineage>
        <taxon>Bacteria</taxon>
        <taxon>Bacillati</taxon>
        <taxon>Actinomycetota</taxon>
        <taxon>Actinomycetes</taxon>
        <taxon>Kitasatosporales</taxon>
        <taxon>Streptomycetaceae</taxon>
        <taxon>Actinacidiphila</taxon>
    </lineage>
</organism>
<dbReference type="InterPro" id="IPR011990">
    <property type="entry name" value="TPR-like_helical_dom_sf"/>
</dbReference>
<gene>
    <name evidence="2" type="ORF">SAMN05216267_1003152</name>
</gene>
<dbReference type="RefSeq" id="WP_107485327.1">
    <property type="nucleotide sequence ID" value="NZ_FODD01000003.1"/>
</dbReference>
<feature type="region of interest" description="Disordered" evidence="1">
    <location>
        <begin position="1"/>
        <end position="69"/>
    </location>
</feature>
<keyword evidence="3" id="KW-1185">Reference proteome</keyword>
<dbReference type="Gene3D" id="1.25.40.10">
    <property type="entry name" value="Tetratricopeptide repeat domain"/>
    <property type="match status" value="2"/>
</dbReference>
<dbReference type="PRINTS" id="PR00364">
    <property type="entry name" value="DISEASERSIST"/>
</dbReference>
<dbReference type="InterPro" id="IPR019734">
    <property type="entry name" value="TPR_rpt"/>
</dbReference>
<name>A0A1H8F5K2_9ACTN</name>
<proteinExistence type="predicted"/>
<dbReference type="Gene3D" id="3.40.50.300">
    <property type="entry name" value="P-loop containing nucleotide triphosphate hydrolases"/>
    <property type="match status" value="1"/>
</dbReference>
<evidence type="ECO:0000313" key="2">
    <source>
        <dbReference type="EMBL" id="SEN27171.1"/>
    </source>
</evidence>
<dbReference type="SMART" id="SM00028">
    <property type="entry name" value="TPR"/>
    <property type="match status" value="5"/>
</dbReference>
<dbReference type="InterPro" id="IPR027417">
    <property type="entry name" value="P-loop_NTPase"/>
</dbReference>
<feature type="compositionally biased region" description="Pro residues" evidence="1">
    <location>
        <begin position="1"/>
        <end position="10"/>
    </location>
</feature>
<accession>A0A1H8F5K2</accession>